<dbReference type="EMBL" id="VDMD01000007">
    <property type="protein sequence ID" value="TRM64244.1"/>
    <property type="molecule type" value="Genomic_DNA"/>
</dbReference>
<feature type="region of interest" description="Disordered" evidence="1">
    <location>
        <begin position="109"/>
        <end position="211"/>
    </location>
</feature>
<reference evidence="2 3" key="1">
    <citation type="journal article" date="2019" name="New Phytol.">
        <title>Comparative genomics reveals unique wood-decay strategies and fruiting body development in the Schizophyllaceae.</title>
        <authorList>
            <person name="Almasi E."/>
            <person name="Sahu N."/>
            <person name="Krizsan K."/>
            <person name="Balint B."/>
            <person name="Kovacs G.M."/>
            <person name="Kiss B."/>
            <person name="Cseklye J."/>
            <person name="Drula E."/>
            <person name="Henrissat B."/>
            <person name="Nagy I."/>
            <person name="Chovatia M."/>
            <person name="Adam C."/>
            <person name="LaButti K."/>
            <person name="Lipzen A."/>
            <person name="Riley R."/>
            <person name="Grigoriev I.V."/>
            <person name="Nagy L.G."/>
        </authorList>
    </citation>
    <scope>NUCLEOTIDE SEQUENCE [LARGE SCALE GENOMIC DNA]</scope>
    <source>
        <strain evidence="2 3">NL-1724</strain>
    </source>
</reference>
<keyword evidence="3" id="KW-1185">Reference proteome</keyword>
<feature type="region of interest" description="Disordered" evidence="1">
    <location>
        <begin position="564"/>
        <end position="644"/>
    </location>
</feature>
<feature type="region of interest" description="Disordered" evidence="1">
    <location>
        <begin position="1"/>
        <end position="23"/>
    </location>
</feature>
<gene>
    <name evidence="2" type="ORF">BD626DRAFT_429843</name>
</gene>
<comment type="caution">
    <text evidence="2">The sequence shown here is derived from an EMBL/GenBank/DDBJ whole genome shotgun (WGS) entry which is preliminary data.</text>
</comment>
<evidence type="ECO:0000313" key="3">
    <source>
        <dbReference type="Proteomes" id="UP000320762"/>
    </source>
</evidence>
<evidence type="ECO:0008006" key="4">
    <source>
        <dbReference type="Google" id="ProtNLM"/>
    </source>
</evidence>
<accession>A0A550CHJ6</accession>
<dbReference type="Proteomes" id="UP000320762">
    <property type="component" value="Unassembled WGS sequence"/>
</dbReference>
<evidence type="ECO:0000313" key="2">
    <source>
        <dbReference type="EMBL" id="TRM64244.1"/>
    </source>
</evidence>
<feature type="region of interest" description="Disordered" evidence="1">
    <location>
        <begin position="273"/>
        <end position="357"/>
    </location>
</feature>
<feature type="compositionally biased region" description="Basic and acidic residues" evidence="1">
    <location>
        <begin position="344"/>
        <end position="357"/>
    </location>
</feature>
<proteinExistence type="predicted"/>
<organism evidence="2 3">
    <name type="scientific">Schizophyllum amplum</name>
    <dbReference type="NCBI Taxonomy" id="97359"/>
    <lineage>
        <taxon>Eukaryota</taxon>
        <taxon>Fungi</taxon>
        <taxon>Dikarya</taxon>
        <taxon>Basidiomycota</taxon>
        <taxon>Agaricomycotina</taxon>
        <taxon>Agaricomycetes</taxon>
        <taxon>Agaricomycetidae</taxon>
        <taxon>Agaricales</taxon>
        <taxon>Schizophyllaceae</taxon>
        <taxon>Schizophyllum</taxon>
    </lineage>
</organism>
<feature type="region of interest" description="Disordered" evidence="1">
    <location>
        <begin position="38"/>
        <end position="89"/>
    </location>
</feature>
<feature type="compositionally biased region" description="Basic and acidic residues" evidence="1">
    <location>
        <begin position="327"/>
        <end position="337"/>
    </location>
</feature>
<feature type="compositionally biased region" description="Basic and acidic residues" evidence="1">
    <location>
        <begin position="72"/>
        <end position="82"/>
    </location>
</feature>
<evidence type="ECO:0000256" key="1">
    <source>
        <dbReference type="SAM" id="MobiDB-lite"/>
    </source>
</evidence>
<name>A0A550CHJ6_9AGAR</name>
<sequence length="644" mass="68624">MASSAALQPMSSTPGVHRIKRKPAPSIDAAALFELYCPSPDPSRPLESPRRRTSLAAPPQHDISSASDPFDDEHHASSRDGSAHAYSYELQPSPPLGCMLSYVSETDVTAASRPNPSPHYRKRSNTIGLASPASPLPSITSHLNAKGSPTPSGSSWRLFTPPAIISRQASSGSSSSGSGHHHTASTPNILQSVDEDGTSPADTQASRPKLSRLFFLSKRRVDGTDQSPAKPAARVRKASISLPLSVELPPGAPQNLIPIADVKRRSVSSPLILNTSAPSKGASPCPITPISEDGTSMFDSEEARSTPPSSVHTRSNSSTSSSKANKTPRESEDRAETPRVAQDTPREHTASIDPHLPKPELLQRLASLPLHSSSGLRVPFGAVLRSSTSPDSAHTTIVVFLRHFWCPHDQAYVSAIRSALLRLDDAKQDCDLVLVSTGAHSLIAKYMRVLGFQDGHVCGQSRVRVSMYTDEGRPLYSALGMQEATEARVGPAPRKKDGFVGLVMRVLRGEAALANSGEINQLGGEFVFEAGADGSLRCRYAHRMASTRDHALFEELLSAAGVGSAGRSTGHDGPRARSLSFDGGSEARQQAVAFVARSDDMPSSEKPSPETIKERKKRFRHSVSWGGGLYTPAGGVPTPIGPFQ</sequence>
<feature type="compositionally biased region" description="Low complexity" evidence="1">
    <location>
        <begin position="309"/>
        <end position="322"/>
    </location>
</feature>
<dbReference type="AlphaFoldDB" id="A0A550CHJ6"/>
<protein>
    <recommendedName>
        <fullName evidence="4">AhpC/TSA antioxidant enzyme-domain-containing protein</fullName>
    </recommendedName>
</protein>
<feature type="compositionally biased region" description="Polar residues" evidence="1">
    <location>
        <begin position="1"/>
        <end position="14"/>
    </location>
</feature>
<feature type="compositionally biased region" description="Polar residues" evidence="1">
    <location>
        <begin position="137"/>
        <end position="157"/>
    </location>
</feature>
<dbReference type="Pfam" id="PF13911">
    <property type="entry name" value="AhpC-TSA_2"/>
    <property type="match status" value="1"/>
</dbReference>
<dbReference type="OrthoDB" id="40334at2759"/>
<dbReference type="PANTHER" id="PTHR28630:SF3">
    <property type="entry name" value="PEROXIREDOXIN-LIKE 2C"/>
    <property type="match status" value="1"/>
</dbReference>
<dbReference type="InterPro" id="IPR032801">
    <property type="entry name" value="PXL2A/B/C"/>
</dbReference>
<dbReference type="PANTHER" id="PTHR28630">
    <property type="match status" value="1"/>
</dbReference>